<dbReference type="InterPro" id="IPR011032">
    <property type="entry name" value="GroES-like_sf"/>
</dbReference>
<comment type="similarity">
    <text evidence="2">Belongs to the zinc-containing alcohol dehydrogenase family.</text>
</comment>
<organism evidence="7 8">
    <name type="scientific">Halomarina halobia</name>
    <dbReference type="NCBI Taxonomy" id="3033386"/>
    <lineage>
        <taxon>Archaea</taxon>
        <taxon>Methanobacteriati</taxon>
        <taxon>Methanobacteriota</taxon>
        <taxon>Stenosarchaea group</taxon>
        <taxon>Halobacteria</taxon>
        <taxon>Halobacteriales</taxon>
        <taxon>Natronomonadaceae</taxon>
        <taxon>Halomarina</taxon>
    </lineage>
</organism>
<evidence type="ECO:0000313" key="7">
    <source>
        <dbReference type="EMBL" id="MFC7315368.1"/>
    </source>
</evidence>
<dbReference type="GeneID" id="79314330"/>
<evidence type="ECO:0000256" key="2">
    <source>
        <dbReference type="ARBA" id="ARBA00008072"/>
    </source>
</evidence>
<gene>
    <name evidence="7" type="ORF">ACFQPE_00965</name>
</gene>
<dbReference type="PANTHER" id="PTHR43350">
    <property type="entry name" value="NAD-DEPENDENT ALCOHOL DEHYDROGENASE"/>
    <property type="match status" value="1"/>
</dbReference>
<dbReference type="GO" id="GO:0016491">
    <property type="term" value="F:oxidoreductase activity"/>
    <property type="evidence" value="ECO:0007669"/>
    <property type="project" value="UniProtKB-KW"/>
</dbReference>
<keyword evidence="5" id="KW-0560">Oxidoreductase</keyword>
<comment type="cofactor">
    <cofactor evidence="1">
        <name>Zn(2+)</name>
        <dbReference type="ChEBI" id="CHEBI:29105"/>
    </cofactor>
</comment>
<keyword evidence="4" id="KW-0862">Zinc</keyword>
<dbReference type="GO" id="GO:0046872">
    <property type="term" value="F:metal ion binding"/>
    <property type="evidence" value="ECO:0007669"/>
    <property type="project" value="UniProtKB-KW"/>
</dbReference>
<reference evidence="7 8" key="1">
    <citation type="journal article" date="2019" name="Int. J. Syst. Evol. Microbiol.">
        <title>The Global Catalogue of Microorganisms (GCM) 10K type strain sequencing project: providing services to taxonomists for standard genome sequencing and annotation.</title>
        <authorList>
            <consortium name="The Broad Institute Genomics Platform"/>
            <consortium name="The Broad Institute Genome Sequencing Center for Infectious Disease"/>
            <person name="Wu L."/>
            <person name="Ma J."/>
        </authorList>
    </citation>
    <scope>NUCLEOTIDE SEQUENCE [LARGE SCALE GENOMIC DNA]</scope>
    <source>
        <strain evidence="7 8">PSR21</strain>
    </source>
</reference>
<dbReference type="Pfam" id="PF00107">
    <property type="entry name" value="ADH_zinc_N"/>
    <property type="match status" value="1"/>
</dbReference>
<name>A0ABD6A564_9EURY</name>
<keyword evidence="3" id="KW-0479">Metal-binding</keyword>
<evidence type="ECO:0000256" key="5">
    <source>
        <dbReference type="ARBA" id="ARBA00023002"/>
    </source>
</evidence>
<sequence>MTARSLYFTGPTEIAVRERDRPTPGPDELLVETELTAISSGTELLVYRGEAERALDADDTIDALSGTLEYPLRYGYAAVGRVVETGEAVAGWDGERVFAFNPHESHFLASPEAVVRVPDGVGAERAAFLANAEAAVNFVMDGRPTVGERVCVFGQGVVGLLTAGLLAEFPLSELVTVEPSDRRRDLSTAVGATRTFDDGEAVREAFSEEDWDGADLTYELSGDPPALDAAIDATGYAGRVVIGSWYGTKPVELTLDGRFHRSHVRLRSSQVSRVDPEHAGRWDKARRLDAAWERLDALEPERFVTHRVPVGRADEAYRLLDADPGAAVQVVLTY</sequence>
<dbReference type="CDD" id="cd08255">
    <property type="entry name" value="2-desacetyl-2-hydroxyethyl_bacteriochlorophyllide_like"/>
    <property type="match status" value="1"/>
</dbReference>
<evidence type="ECO:0000256" key="3">
    <source>
        <dbReference type="ARBA" id="ARBA00022723"/>
    </source>
</evidence>
<evidence type="ECO:0000259" key="6">
    <source>
        <dbReference type="Pfam" id="PF00107"/>
    </source>
</evidence>
<dbReference type="InterPro" id="IPR013149">
    <property type="entry name" value="ADH-like_C"/>
</dbReference>
<feature type="domain" description="Alcohol dehydrogenase-like C-terminal" evidence="6">
    <location>
        <begin position="158"/>
        <end position="272"/>
    </location>
</feature>
<dbReference type="InterPro" id="IPR036291">
    <property type="entry name" value="NAD(P)-bd_dom_sf"/>
</dbReference>
<dbReference type="EMBL" id="JBHTBF010000001">
    <property type="protein sequence ID" value="MFC7315368.1"/>
    <property type="molecule type" value="Genomic_DNA"/>
</dbReference>
<dbReference type="SUPFAM" id="SSF50129">
    <property type="entry name" value="GroES-like"/>
    <property type="match status" value="1"/>
</dbReference>
<keyword evidence="8" id="KW-1185">Reference proteome</keyword>
<evidence type="ECO:0000256" key="1">
    <source>
        <dbReference type="ARBA" id="ARBA00001947"/>
    </source>
</evidence>
<evidence type="ECO:0000256" key="4">
    <source>
        <dbReference type="ARBA" id="ARBA00022833"/>
    </source>
</evidence>
<accession>A0ABD6A564</accession>
<proteinExistence type="inferred from homology"/>
<dbReference type="Gene3D" id="3.90.180.10">
    <property type="entry name" value="Medium-chain alcohol dehydrogenases, catalytic domain"/>
    <property type="match status" value="2"/>
</dbReference>
<dbReference type="Gene3D" id="3.40.50.720">
    <property type="entry name" value="NAD(P)-binding Rossmann-like Domain"/>
    <property type="match status" value="1"/>
</dbReference>
<dbReference type="AlphaFoldDB" id="A0ABD6A564"/>
<dbReference type="RefSeq" id="WP_276304770.1">
    <property type="nucleotide sequence ID" value="NZ_CP119992.1"/>
</dbReference>
<protein>
    <submittedName>
        <fullName evidence="7">Zinc-binding dehydrogenase</fullName>
    </submittedName>
</protein>
<dbReference type="Proteomes" id="UP001596547">
    <property type="component" value="Unassembled WGS sequence"/>
</dbReference>
<dbReference type="SUPFAM" id="SSF51735">
    <property type="entry name" value="NAD(P)-binding Rossmann-fold domains"/>
    <property type="match status" value="1"/>
</dbReference>
<evidence type="ECO:0000313" key="8">
    <source>
        <dbReference type="Proteomes" id="UP001596547"/>
    </source>
</evidence>
<dbReference type="PANTHER" id="PTHR43350:SF19">
    <property type="entry name" value="D-GULOSIDE 3-DEHYDROGENASE"/>
    <property type="match status" value="1"/>
</dbReference>
<comment type="caution">
    <text evidence="7">The sequence shown here is derived from an EMBL/GenBank/DDBJ whole genome shotgun (WGS) entry which is preliminary data.</text>
</comment>